<sequence>MKTVEGMCSIRSRSTATCRGQLSLEPIRPALLGAAHQSVVGRVKSLSPMTLSASSPGRRQAATPRSTAVELFFLPE</sequence>
<dbReference type="AlphaFoldDB" id="A0A7J6NCH0"/>
<comment type="caution">
    <text evidence="1">The sequence shown here is derived from an EMBL/GenBank/DDBJ whole genome shotgun (WGS) entry which is preliminary data.</text>
</comment>
<gene>
    <name evidence="1" type="ORF">FOZ60_011930</name>
</gene>
<dbReference type="EMBL" id="JABANP010000503">
    <property type="protein sequence ID" value="KAF4681588.1"/>
    <property type="molecule type" value="Genomic_DNA"/>
</dbReference>
<dbReference type="Proteomes" id="UP000541610">
    <property type="component" value="Unassembled WGS sequence"/>
</dbReference>
<evidence type="ECO:0000313" key="1">
    <source>
        <dbReference type="EMBL" id="KAF4681588.1"/>
    </source>
</evidence>
<accession>A0A7J6NCH0</accession>
<name>A0A7J6NCH0_PEROL</name>
<organism evidence="1 2">
    <name type="scientific">Perkinsus olseni</name>
    <name type="common">Perkinsus atlanticus</name>
    <dbReference type="NCBI Taxonomy" id="32597"/>
    <lineage>
        <taxon>Eukaryota</taxon>
        <taxon>Sar</taxon>
        <taxon>Alveolata</taxon>
        <taxon>Perkinsozoa</taxon>
        <taxon>Perkinsea</taxon>
        <taxon>Perkinsida</taxon>
        <taxon>Perkinsidae</taxon>
        <taxon>Perkinsus</taxon>
    </lineage>
</organism>
<protein>
    <submittedName>
        <fullName evidence="1">Uncharacterized protein</fullName>
    </submittedName>
</protein>
<reference evidence="1 2" key="1">
    <citation type="submission" date="2020-04" db="EMBL/GenBank/DDBJ databases">
        <title>Perkinsus olseni comparative genomics.</title>
        <authorList>
            <person name="Bogema D.R."/>
        </authorList>
    </citation>
    <scope>NUCLEOTIDE SEQUENCE [LARGE SCALE GENOMIC DNA]</scope>
    <source>
        <strain evidence="1">00978-12</strain>
    </source>
</reference>
<evidence type="ECO:0000313" key="2">
    <source>
        <dbReference type="Proteomes" id="UP000541610"/>
    </source>
</evidence>
<proteinExistence type="predicted"/>